<evidence type="ECO:0000313" key="10">
    <source>
        <dbReference type="Proteomes" id="UP000245168"/>
    </source>
</evidence>
<reference evidence="10" key="1">
    <citation type="submission" date="2018-05" db="EMBL/GenBank/DDBJ databases">
        <authorList>
            <person name="Liu B.-T."/>
        </authorList>
    </citation>
    <scope>NUCLEOTIDE SEQUENCE [LARGE SCALE GENOMIC DNA]</scope>
    <source>
        <strain evidence="10">WD6-1</strain>
    </source>
</reference>
<name>A0A2U2BSS6_9PROT</name>
<comment type="caution">
    <text evidence="6">Lacks conserved residue(s) required for the propagation of feature annotation.</text>
</comment>
<dbReference type="AlphaFoldDB" id="A0A2U2BSS6"/>
<dbReference type="PANTHER" id="PTHR12677:SF59">
    <property type="entry name" value="GOLGI APPARATUS MEMBRANE PROTEIN TVP38-RELATED"/>
    <property type="match status" value="1"/>
</dbReference>
<dbReference type="Pfam" id="PF09335">
    <property type="entry name" value="VTT_dom"/>
    <property type="match status" value="1"/>
</dbReference>
<dbReference type="RefSeq" id="WP_109253278.1">
    <property type="nucleotide sequence ID" value="NZ_QEXV01000004.1"/>
</dbReference>
<comment type="similarity">
    <text evidence="6">Belongs to the TVP38/TMEM64 family.</text>
</comment>
<comment type="caution">
    <text evidence="9">The sequence shown here is derived from an EMBL/GenBank/DDBJ whole genome shotgun (WGS) entry which is preliminary data.</text>
</comment>
<accession>A0A2U2BSS6</accession>
<sequence>MNRLLQFFMRMDRRAGRAVAVSIALFACVAAVFIVGRFVLGVEPGAVRSWFETASSEWYALPVTIVVFTALAFVGAPQFALIAAAVFAFGPVAGFIYSWIATMVSATVNFWFGRFFGADLIRRYGGLTVNRISAFVGRNGFFASFIVRIVPSAPFIVVNMAAGMSHMSYFAFIAGAGLGVIPKTALVAFAGGGIIALISGGSIWAAIALGAAALAWLGLMLVGRRWLRGALDDPEPAASAGASEEADPLAIKDAASHKDSR</sequence>
<feature type="transmembrane region" description="Helical" evidence="6">
    <location>
        <begin position="169"/>
        <end position="197"/>
    </location>
</feature>
<evidence type="ECO:0000256" key="7">
    <source>
        <dbReference type="SAM" id="MobiDB-lite"/>
    </source>
</evidence>
<dbReference type="EMBL" id="QEXV01000004">
    <property type="protein sequence ID" value="PWE17054.1"/>
    <property type="molecule type" value="Genomic_DNA"/>
</dbReference>
<feature type="transmembrane region" description="Helical" evidence="6">
    <location>
        <begin position="141"/>
        <end position="162"/>
    </location>
</feature>
<keyword evidence="2 6" id="KW-1003">Cell membrane</keyword>
<keyword evidence="10" id="KW-1185">Reference proteome</keyword>
<evidence type="ECO:0000313" key="9">
    <source>
        <dbReference type="EMBL" id="PWE17054.1"/>
    </source>
</evidence>
<dbReference type="InterPro" id="IPR032816">
    <property type="entry name" value="VTT_dom"/>
</dbReference>
<feature type="transmembrane region" description="Helical" evidence="6">
    <location>
        <begin position="203"/>
        <end position="222"/>
    </location>
</feature>
<evidence type="ECO:0000256" key="5">
    <source>
        <dbReference type="ARBA" id="ARBA00023136"/>
    </source>
</evidence>
<evidence type="ECO:0000256" key="4">
    <source>
        <dbReference type="ARBA" id="ARBA00022989"/>
    </source>
</evidence>
<gene>
    <name evidence="9" type="ORF">DDZ18_10155</name>
</gene>
<dbReference type="InterPro" id="IPR015414">
    <property type="entry name" value="TMEM64"/>
</dbReference>
<dbReference type="OrthoDB" id="9814092at2"/>
<protein>
    <recommendedName>
        <fullName evidence="6">TVP38/TMEM64 family membrane protein</fullName>
    </recommendedName>
</protein>
<feature type="domain" description="VTT" evidence="8">
    <location>
        <begin position="77"/>
        <end position="191"/>
    </location>
</feature>
<proteinExistence type="inferred from homology"/>
<feature type="region of interest" description="Disordered" evidence="7">
    <location>
        <begin position="233"/>
        <end position="261"/>
    </location>
</feature>
<evidence type="ECO:0000256" key="3">
    <source>
        <dbReference type="ARBA" id="ARBA00022692"/>
    </source>
</evidence>
<comment type="subcellular location">
    <subcellularLocation>
        <location evidence="1 6">Cell membrane</location>
        <topology evidence="1 6">Multi-pass membrane protein</topology>
    </subcellularLocation>
</comment>
<dbReference type="GO" id="GO:0005886">
    <property type="term" value="C:plasma membrane"/>
    <property type="evidence" value="ECO:0007669"/>
    <property type="project" value="UniProtKB-SubCell"/>
</dbReference>
<evidence type="ECO:0000256" key="6">
    <source>
        <dbReference type="RuleBase" id="RU366058"/>
    </source>
</evidence>
<dbReference type="PROSITE" id="PS51257">
    <property type="entry name" value="PROKAR_LIPOPROTEIN"/>
    <property type="match status" value="1"/>
</dbReference>
<dbReference type="Proteomes" id="UP000245168">
    <property type="component" value="Unassembled WGS sequence"/>
</dbReference>
<evidence type="ECO:0000256" key="1">
    <source>
        <dbReference type="ARBA" id="ARBA00004651"/>
    </source>
</evidence>
<organism evidence="9 10">
    <name type="scientific">Marinicauda salina</name>
    <dbReference type="NCBI Taxonomy" id="2135793"/>
    <lineage>
        <taxon>Bacteria</taxon>
        <taxon>Pseudomonadati</taxon>
        <taxon>Pseudomonadota</taxon>
        <taxon>Alphaproteobacteria</taxon>
        <taxon>Maricaulales</taxon>
        <taxon>Maricaulaceae</taxon>
        <taxon>Marinicauda</taxon>
    </lineage>
</organism>
<dbReference type="PANTHER" id="PTHR12677">
    <property type="entry name" value="GOLGI APPARATUS MEMBRANE PROTEIN TVP38-RELATED"/>
    <property type="match status" value="1"/>
</dbReference>
<evidence type="ECO:0000259" key="8">
    <source>
        <dbReference type="Pfam" id="PF09335"/>
    </source>
</evidence>
<keyword evidence="3 6" id="KW-0812">Transmembrane</keyword>
<evidence type="ECO:0000256" key="2">
    <source>
        <dbReference type="ARBA" id="ARBA00022475"/>
    </source>
</evidence>
<keyword evidence="5 6" id="KW-0472">Membrane</keyword>
<keyword evidence="4 6" id="KW-1133">Transmembrane helix</keyword>